<evidence type="ECO:0000313" key="13">
    <source>
        <dbReference type="Proteomes" id="UP001165085"/>
    </source>
</evidence>
<keyword evidence="7" id="KW-1133">Transmembrane helix</keyword>
<evidence type="ECO:0000256" key="5">
    <source>
        <dbReference type="ARBA" id="ARBA00022692"/>
    </source>
</evidence>
<keyword evidence="8 10" id="KW-0333">Golgi apparatus</keyword>
<evidence type="ECO:0000256" key="1">
    <source>
        <dbReference type="ARBA" id="ARBA00004323"/>
    </source>
</evidence>
<evidence type="ECO:0000313" key="12">
    <source>
        <dbReference type="EMBL" id="GMH86639.1"/>
    </source>
</evidence>
<dbReference type="OrthoDB" id="2139606at2759"/>
<reference evidence="13" key="1">
    <citation type="journal article" date="2023" name="Commun. Biol.">
        <title>Genome analysis of Parmales, the sister group of diatoms, reveals the evolutionary specialization of diatoms from phago-mixotrophs to photoautotrophs.</title>
        <authorList>
            <person name="Ban H."/>
            <person name="Sato S."/>
            <person name="Yoshikawa S."/>
            <person name="Yamada K."/>
            <person name="Nakamura Y."/>
            <person name="Ichinomiya M."/>
            <person name="Sato N."/>
            <person name="Blanc-Mathieu R."/>
            <person name="Endo H."/>
            <person name="Kuwata A."/>
            <person name="Ogata H."/>
        </authorList>
    </citation>
    <scope>NUCLEOTIDE SEQUENCE [LARGE SCALE GENOMIC DNA]</scope>
    <source>
        <strain evidence="13">NIES 3701</strain>
    </source>
</reference>
<organism evidence="12 13">
    <name type="scientific">Triparma strigata</name>
    <dbReference type="NCBI Taxonomy" id="1606541"/>
    <lineage>
        <taxon>Eukaryota</taxon>
        <taxon>Sar</taxon>
        <taxon>Stramenopiles</taxon>
        <taxon>Ochrophyta</taxon>
        <taxon>Bolidophyceae</taxon>
        <taxon>Parmales</taxon>
        <taxon>Triparmaceae</taxon>
        <taxon>Triparma</taxon>
    </lineage>
</organism>
<comment type="caution">
    <text evidence="12">The sequence shown here is derived from an EMBL/GenBank/DDBJ whole genome shotgun (WGS) entry which is preliminary data.</text>
</comment>
<evidence type="ECO:0000256" key="4">
    <source>
        <dbReference type="ARBA" id="ARBA00022679"/>
    </source>
</evidence>
<keyword evidence="11" id="KW-0732">Signal</keyword>
<dbReference type="GO" id="GO:1990714">
    <property type="term" value="F:hydroxyproline O-galactosyltransferase activity"/>
    <property type="evidence" value="ECO:0007669"/>
    <property type="project" value="TreeGrafter"/>
</dbReference>
<feature type="chain" id="PRO_5040785607" description="Hexosyltransferase" evidence="11">
    <location>
        <begin position="31"/>
        <end position="406"/>
    </location>
</feature>
<dbReference type="EC" id="2.4.1.-" evidence="10"/>
<keyword evidence="9" id="KW-0472">Membrane</keyword>
<evidence type="ECO:0000256" key="9">
    <source>
        <dbReference type="ARBA" id="ARBA00023136"/>
    </source>
</evidence>
<keyword evidence="5" id="KW-0812">Transmembrane</keyword>
<dbReference type="Pfam" id="PF01762">
    <property type="entry name" value="Galactosyl_T"/>
    <property type="match status" value="1"/>
</dbReference>
<accession>A0A9W7B998</accession>
<sequence length="406" mass="45927">MQPPRNARALRCVTLIIALALIFVPTSINASLPSSISTTVEGNELSSLHIQAFLSRYVCDHPPPILLDSWNDDVSQPGVTPYSPFRLDKYLVIQPECFSVPPPSPSIINDESLDHYTSLEIPPVLSIGIISAEKNTAHRLSIRSTWLNSAHSPENHKYFTHKFFLALPASERLSDLPLQVLLEAIYFRDIMIQPFPDSYLKTPIKSISLFDHGVRAVGAYYILRVNDDVYVDLDKVFEGLKSIVPSRVYGFLNVEGDEMRIPRPRYFGVEDGREGQERLLKENRAWTFLEEDYFSDAVPNFCQGNAIILSQDLAIKIATLKDMPWVRKERVADDILIAVTLGGGEFRRPDVGKIGYEHEGKFVRCNSGDGIWYNIHPEYFYALHENKISGQDWCHGLDEVLCCGIQ</sequence>
<protein>
    <recommendedName>
        <fullName evidence="10">Hexosyltransferase</fullName>
        <ecNumber evidence="10">2.4.1.-</ecNumber>
    </recommendedName>
</protein>
<proteinExistence type="inferred from homology"/>
<comment type="similarity">
    <text evidence="2 10">Belongs to the glycosyltransferase 31 family.</text>
</comment>
<keyword evidence="3 10" id="KW-0328">Glycosyltransferase</keyword>
<evidence type="ECO:0000256" key="7">
    <source>
        <dbReference type="ARBA" id="ARBA00022989"/>
    </source>
</evidence>
<dbReference type="GO" id="GO:0000139">
    <property type="term" value="C:Golgi membrane"/>
    <property type="evidence" value="ECO:0007669"/>
    <property type="project" value="UniProtKB-SubCell"/>
</dbReference>
<evidence type="ECO:0000256" key="3">
    <source>
        <dbReference type="ARBA" id="ARBA00022676"/>
    </source>
</evidence>
<dbReference type="AlphaFoldDB" id="A0A9W7B998"/>
<gene>
    <name evidence="12" type="ORF">TrST_g13916</name>
</gene>
<keyword evidence="6" id="KW-0735">Signal-anchor</keyword>
<name>A0A9W7B998_9STRA</name>
<dbReference type="Proteomes" id="UP001165085">
    <property type="component" value="Unassembled WGS sequence"/>
</dbReference>
<comment type="subcellular location">
    <subcellularLocation>
        <location evidence="1 10">Golgi apparatus membrane</location>
        <topology evidence="1 10">Single-pass type II membrane protein</topology>
    </subcellularLocation>
</comment>
<evidence type="ECO:0000256" key="2">
    <source>
        <dbReference type="ARBA" id="ARBA00008661"/>
    </source>
</evidence>
<evidence type="ECO:0000256" key="10">
    <source>
        <dbReference type="RuleBase" id="RU363063"/>
    </source>
</evidence>
<evidence type="ECO:0000256" key="8">
    <source>
        <dbReference type="ARBA" id="ARBA00023034"/>
    </source>
</evidence>
<dbReference type="PANTHER" id="PTHR11214:SF286">
    <property type="entry name" value="HYDROXYPROLINE O-GALACTOSYLTRANSFERASE GALT4"/>
    <property type="match status" value="1"/>
</dbReference>
<dbReference type="InterPro" id="IPR002659">
    <property type="entry name" value="Glyco_trans_31"/>
</dbReference>
<keyword evidence="13" id="KW-1185">Reference proteome</keyword>
<evidence type="ECO:0000256" key="6">
    <source>
        <dbReference type="ARBA" id="ARBA00022968"/>
    </source>
</evidence>
<keyword evidence="4" id="KW-0808">Transferase</keyword>
<dbReference type="EMBL" id="BRXY01000317">
    <property type="protein sequence ID" value="GMH86639.1"/>
    <property type="molecule type" value="Genomic_DNA"/>
</dbReference>
<feature type="signal peptide" evidence="11">
    <location>
        <begin position="1"/>
        <end position="30"/>
    </location>
</feature>
<evidence type="ECO:0000256" key="11">
    <source>
        <dbReference type="SAM" id="SignalP"/>
    </source>
</evidence>
<dbReference type="PANTHER" id="PTHR11214">
    <property type="entry name" value="BETA-1,3-N-ACETYLGLUCOSAMINYLTRANSFERASE"/>
    <property type="match status" value="1"/>
</dbReference>